<dbReference type="EMBL" id="AZFU01000022">
    <property type="protein sequence ID" value="KRM04166.1"/>
    <property type="molecule type" value="Genomic_DNA"/>
</dbReference>
<dbReference type="AlphaFoldDB" id="A0A0R1VN33"/>
<reference evidence="2 3" key="1">
    <citation type="journal article" date="2015" name="Genome Announc.">
        <title>Expanding the biotechnology potential of lactobacilli through comparative genomics of 213 strains and associated genera.</title>
        <authorList>
            <person name="Sun Z."/>
            <person name="Harris H.M."/>
            <person name="McCann A."/>
            <person name="Guo C."/>
            <person name="Argimon S."/>
            <person name="Zhang W."/>
            <person name="Yang X."/>
            <person name="Jeffery I.B."/>
            <person name="Cooney J.C."/>
            <person name="Kagawa T.F."/>
            <person name="Liu W."/>
            <person name="Song Y."/>
            <person name="Salvetti E."/>
            <person name="Wrobel A."/>
            <person name="Rasinkangas P."/>
            <person name="Parkhill J."/>
            <person name="Rea M.C."/>
            <person name="O'Sullivan O."/>
            <person name="Ritari J."/>
            <person name="Douillard F.P."/>
            <person name="Paul Ross R."/>
            <person name="Yang R."/>
            <person name="Briner A.E."/>
            <person name="Felis G.E."/>
            <person name="de Vos W.M."/>
            <person name="Barrangou R."/>
            <person name="Klaenhammer T.R."/>
            <person name="Caufield P.W."/>
            <person name="Cui Y."/>
            <person name="Zhang H."/>
            <person name="O'Toole P.W."/>
        </authorList>
    </citation>
    <scope>NUCLEOTIDE SEQUENCE [LARGE SCALE GENOMIC DNA]</scope>
    <source>
        <strain evidence="2 3">DSM 16761</strain>
    </source>
</reference>
<evidence type="ECO:0000313" key="2">
    <source>
        <dbReference type="EMBL" id="KRM04166.1"/>
    </source>
</evidence>
<evidence type="ECO:0000256" key="1">
    <source>
        <dbReference type="SAM" id="Phobius"/>
    </source>
</evidence>
<comment type="caution">
    <text evidence="2">The sequence shown here is derived from an EMBL/GenBank/DDBJ whole genome shotgun (WGS) entry which is preliminary data.</text>
</comment>
<proteinExistence type="predicted"/>
<name>A0A0R1VN33_9LACO</name>
<gene>
    <name evidence="2" type="ORF">FC59_GL000913</name>
</gene>
<feature type="transmembrane region" description="Helical" evidence="1">
    <location>
        <begin position="46"/>
        <end position="67"/>
    </location>
</feature>
<accession>A0A0R1VN33</accession>
<protein>
    <submittedName>
        <fullName evidence="2">Uncharacterized protein</fullName>
    </submittedName>
</protein>
<keyword evidence="1" id="KW-0472">Membrane</keyword>
<sequence length="221" mass="25128">MNNLIFLVVIAIALFIIGVIVGVEYKHEIDTKIAFFKRKYRENKKEVIVSGIGILFGLMVGVSITLIFPKNSIGMLADWISSVGTLGAVIVSLWLATGRKSRLKICHGQNIKKSHQKEIYFIAYNLSDISISLEFYGVKKKEDKVFKREFELIPQRVKAGEFQKQSLEVSFIKKELGIDDNYKGDIICCFAEPDGSKHCETINWQKEMLKFKKAQAKITDN</sequence>
<organism evidence="2 3">
    <name type="scientific">Lactobacillus kitasatonis DSM 16761 = JCM 1039</name>
    <dbReference type="NCBI Taxonomy" id="1423767"/>
    <lineage>
        <taxon>Bacteria</taxon>
        <taxon>Bacillati</taxon>
        <taxon>Bacillota</taxon>
        <taxon>Bacilli</taxon>
        <taxon>Lactobacillales</taxon>
        <taxon>Lactobacillaceae</taxon>
        <taxon>Lactobacillus</taxon>
    </lineage>
</organism>
<evidence type="ECO:0000313" key="3">
    <source>
        <dbReference type="Proteomes" id="UP000051307"/>
    </source>
</evidence>
<feature type="transmembrane region" description="Helical" evidence="1">
    <location>
        <begin position="6"/>
        <end position="25"/>
    </location>
</feature>
<dbReference type="eggNOG" id="ENOG5030AYK">
    <property type="taxonomic scope" value="Bacteria"/>
</dbReference>
<keyword evidence="1" id="KW-0812">Transmembrane</keyword>
<keyword evidence="1" id="KW-1133">Transmembrane helix</keyword>
<dbReference type="Proteomes" id="UP000051307">
    <property type="component" value="Unassembled WGS sequence"/>
</dbReference>
<dbReference type="PATRIC" id="fig|1423767.3.peg.946"/>
<feature type="transmembrane region" description="Helical" evidence="1">
    <location>
        <begin position="79"/>
        <end position="98"/>
    </location>
</feature>